<accession>A0A0A0EJ79</accession>
<dbReference type="eggNOG" id="COG2091">
    <property type="taxonomic scope" value="Bacteria"/>
</dbReference>
<protein>
    <recommendedName>
        <fullName evidence="2">DUF5916 domain-containing protein</fullName>
    </recommendedName>
</protein>
<comment type="caution">
    <text evidence="3">The sequence shown here is derived from an EMBL/GenBank/DDBJ whole genome shotgun (WGS) entry which is preliminary data.</text>
</comment>
<dbReference type="RefSeq" id="WP_036195419.1">
    <property type="nucleotide sequence ID" value="NZ_AVPS01000009.1"/>
</dbReference>
<feature type="chain" id="PRO_5001969154" description="DUF5916 domain-containing protein" evidence="1">
    <location>
        <begin position="24"/>
        <end position="753"/>
    </location>
</feature>
<evidence type="ECO:0000259" key="2">
    <source>
        <dbReference type="Pfam" id="PF19313"/>
    </source>
</evidence>
<sequence>MRLAPVVVLSAVSLATLALPVRAVEIDGRIDPDEWAGAQHITDFRLTQPLSLVPSPYPTQAWVMSTPEGLAVAFRNTQPAGVTRTRERTRRDEMGQLDRVNVIVDFDGDGRTGYDFVISLAGGIADEVVTNEGRFNGDWDGSWLHATSEDEQGWSAEFLIPWYTAPMRKATGGTRTIGLYLDRVIGSTGERVAWPTASFQRARFLSDFAKVELPAYSQSLLAVTPYVVGVHDRIHGGSDFDAGADIVWKPNGQTQLTATVNPDFGQVESDDLVVNFGAEETFFSDKRPFFTENQGIFDFGLLIDNSQLVYTRRVGGRADDGSGAGDVDAAVKLNGSLGATNYGVLAAEESGPAGRSFRALRLHHDFQGQTLGLIATEVQRPWLDRRAHVVGIDHRWQPTDALTVLGNVVGSDIEQAGSTTRGSGATLVVDYEMGGGWRQQWLGMHFGDSLEVNDFGYLGRNNLNYGHWQLSRRLTDQPAESVYASHDYRGRVIGIDTDHGLRIQRQLRLIRQSERRDGGSEYLQFNLNAPSWDDQLTRGRNALYRPGNFGLSWERNRPRKGAWAWEFDGWVGSGGLAGNREVGYSVQFQPTYFFSDALRAFAEVSVEHTPDWLVWQHDNLVGRFDQRSLGLDAGLDWSIGQRQELRVKLQAIGLDARLQQAVQVGADGRAVAVDASGDGSPGSAVTDFSLRNLGFQVRYRYMLAPLSDLYVVYGRGGYWLDEFAVEPRDQLRDSFSLRDSEQLLVKLSYRFEL</sequence>
<evidence type="ECO:0000313" key="3">
    <source>
        <dbReference type="EMBL" id="KGM51036.1"/>
    </source>
</evidence>
<dbReference type="AlphaFoldDB" id="A0A0A0EJ79"/>
<feature type="signal peptide" evidence="1">
    <location>
        <begin position="1"/>
        <end position="23"/>
    </location>
</feature>
<feature type="domain" description="DUF5916" evidence="2">
    <location>
        <begin position="371"/>
        <end position="715"/>
    </location>
</feature>
<dbReference type="Pfam" id="PF19313">
    <property type="entry name" value="DUF5916"/>
    <property type="match status" value="2"/>
</dbReference>
<dbReference type="SUPFAM" id="SSF49344">
    <property type="entry name" value="CBD9-like"/>
    <property type="match status" value="1"/>
</dbReference>
<proteinExistence type="predicted"/>
<reference evidence="3 4" key="1">
    <citation type="submission" date="2013-08" db="EMBL/GenBank/DDBJ databases">
        <title>Genome sequencing of Lysobacter.</title>
        <authorList>
            <person name="Zhang S."/>
            <person name="Wang G."/>
        </authorList>
    </citation>
    <scope>NUCLEOTIDE SEQUENCE [LARGE SCALE GENOMIC DNA]</scope>
    <source>
        <strain evidence="3 4">Ko07</strain>
    </source>
</reference>
<keyword evidence="4" id="KW-1185">Reference proteome</keyword>
<organism evidence="3 4">
    <name type="scientific">Lysobacter concretionis Ko07 = DSM 16239</name>
    <dbReference type="NCBI Taxonomy" id="1122185"/>
    <lineage>
        <taxon>Bacteria</taxon>
        <taxon>Pseudomonadati</taxon>
        <taxon>Pseudomonadota</taxon>
        <taxon>Gammaproteobacteria</taxon>
        <taxon>Lysobacterales</taxon>
        <taxon>Lysobacteraceae</taxon>
        <taxon>Novilysobacter</taxon>
    </lineage>
</organism>
<gene>
    <name evidence="3" type="ORF">N792_13290</name>
</gene>
<evidence type="ECO:0000256" key="1">
    <source>
        <dbReference type="SAM" id="SignalP"/>
    </source>
</evidence>
<dbReference type="EMBL" id="AVPS01000009">
    <property type="protein sequence ID" value="KGM51036.1"/>
    <property type="molecule type" value="Genomic_DNA"/>
</dbReference>
<dbReference type="InterPro" id="IPR045670">
    <property type="entry name" value="DUF5916"/>
</dbReference>
<keyword evidence="1" id="KW-0732">Signal</keyword>
<dbReference type="STRING" id="1122185.N792_13290"/>
<dbReference type="Gene3D" id="2.60.40.1190">
    <property type="match status" value="1"/>
</dbReference>
<dbReference type="OrthoDB" id="9786766at2"/>
<name>A0A0A0EJ79_9GAMM</name>
<feature type="domain" description="DUF5916" evidence="2">
    <location>
        <begin position="221"/>
        <end position="319"/>
    </location>
</feature>
<evidence type="ECO:0000313" key="4">
    <source>
        <dbReference type="Proteomes" id="UP000030017"/>
    </source>
</evidence>
<dbReference type="Proteomes" id="UP000030017">
    <property type="component" value="Unassembled WGS sequence"/>
</dbReference>